<reference evidence="1 2" key="1">
    <citation type="submission" date="2020-04" db="EMBL/GenBank/DDBJ databases">
        <authorList>
            <person name="De Canck E."/>
        </authorList>
    </citation>
    <scope>NUCLEOTIDE SEQUENCE [LARGE SCALE GENOMIC DNA]</scope>
    <source>
        <strain evidence="1 2">LMG 26858</strain>
    </source>
</reference>
<accession>A0A6S7ETX0</accession>
<organism evidence="1 2">
    <name type="scientific">Achromobacter anxifer</name>
    <dbReference type="NCBI Taxonomy" id="1287737"/>
    <lineage>
        <taxon>Bacteria</taxon>
        <taxon>Pseudomonadati</taxon>
        <taxon>Pseudomonadota</taxon>
        <taxon>Betaproteobacteria</taxon>
        <taxon>Burkholderiales</taxon>
        <taxon>Alcaligenaceae</taxon>
        <taxon>Achromobacter</taxon>
    </lineage>
</organism>
<protein>
    <submittedName>
        <fullName evidence="1">Uncharacterized protein</fullName>
    </submittedName>
</protein>
<sequence>MPRPSTSKAAATSISAVASTVDAFQECKISIRASPQMALAMRYSQ</sequence>
<proteinExistence type="predicted"/>
<dbReference type="AlphaFoldDB" id="A0A6S7ETX0"/>
<evidence type="ECO:0000313" key="2">
    <source>
        <dbReference type="Proteomes" id="UP000494117"/>
    </source>
</evidence>
<keyword evidence="2" id="KW-1185">Reference proteome</keyword>
<evidence type="ECO:0000313" key="1">
    <source>
        <dbReference type="EMBL" id="CAB3927970.1"/>
    </source>
</evidence>
<dbReference type="Proteomes" id="UP000494117">
    <property type="component" value="Unassembled WGS sequence"/>
</dbReference>
<name>A0A6S7ETX0_9BURK</name>
<gene>
    <name evidence="1" type="ORF">LMG26858_06115</name>
</gene>
<dbReference type="EMBL" id="CADILG010000095">
    <property type="protein sequence ID" value="CAB3927970.1"/>
    <property type="molecule type" value="Genomic_DNA"/>
</dbReference>